<keyword evidence="3" id="KW-1185">Reference proteome</keyword>
<gene>
    <name evidence="2" type="ORF">GCM10017772_22680</name>
</gene>
<dbReference type="Proteomes" id="UP000627369">
    <property type="component" value="Unassembled WGS sequence"/>
</dbReference>
<comment type="caution">
    <text evidence="2">The sequence shown here is derived from an EMBL/GenBank/DDBJ whole genome shotgun (WGS) entry which is preliminary data.</text>
</comment>
<feature type="compositionally biased region" description="Low complexity" evidence="1">
    <location>
        <begin position="138"/>
        <end position="159"/>
    </location>
</feature>
<feature type="region of interest" description="Disordered" evidence="1">
    <location>
        <begin position="241"/>
        <end position="262"/>
    </location>
</feature>
<feature type="region of interest" description="Disordered" evidence="1">
    <location>
        <begin position="136"/>
        <end position="164"/>
    </location>
</feature>
<reference evidence="2" key="2">
    <citation type="submission" date="2020-09" db="EMBL/GenBank/DDBJ databases">
        <authorList>
            <person name="Sun Q."/>
            <person name="Zhou Y."/>
        </authorList>
    </citation>
    <scope>NUCLEOTIDE SEQUENCE</scope>
    <source>
        <strain evidence="2">CGMCC 4.7398</strain>
    </source>
</reference>
<reference evidence="2" key="1">
    <citation type="journal article" date="2014" name="Int. J. Syst. Evol. Microbiol.">
        <title>Complete genome sequence of Corynebacterium casei LMG S-19264T (=DSM 44701T), isolated from a smear-ripened cheese.</title>
        <authorList>
            <consortium name="US DOE Joint Genome Institute (JGI-PGF)"/>
            <person name="Walter F."/>
            <person name="Albersmeier A."/>
            <person name="Kalinowski J."/>
            <person name="Ruckert C."/>
        </authorList>
    </citation>
    <scope>NUCLEOTIDE SEQUENCE</scope>
    <source>
        <strain evidence="2">CGMCC 4.7398</strain>
    </source>
</reference>
<sequence>MKHARNDGPDIAFRLARRVVATVADDMSTMQRVGAGIVAALVAITPFGAWSEVEAHADPLAAGTPVEVGPFEVKVVRVATVDEFAYLVPKPGNHLLGVVAEVTNTGEVPEYRATLGQAIPAPQNVAIVPKAALDELGADTAPDGGADPSADPAASADLGASEEAELPPATILSAKDGTTISVFNPGVTHRVALLWEQGGKWSGRTIPLEVIELEWIEESVVSLDNGYWLPNEVAYHGRIPVDAERPGAGSNQSGPSAEAGQP</sequence>
<proteinExistence type="predicted"/>
<evidence type="ECO:0000256" key="1">
    <source>
        <dbReference type="SAM" id="MobiDB-lite"/>
    </source>
</evidence>
<organism evidence="2 3">
    <name type="scientific">Promicromonospora soli</name>
    <dbReference type="NCBI Taxonomy" id="2035533"/>
    <lineage>
        <taxon>Bacteria</taxon>
        <taxon>Bacillati</taxon>
        <taxon>Actinomycetota</taxon>
        <taxon>Actinomycetes</taxon>
        <taxon>Micrococcales</taxon>
        <taxon>Promicromonosporaceae</taxon>
        <taxon>Promicromonospora</taxon>
    </lineage>
</organism>
<dbReference type="RefSeq" id="WP_189669391.1">
    <property type="nucleotide sequence ID" value="NZ_BNAS01000003.1"/>
</dbReference>
<dbReference type="AlphaFoldDB" id="A0A919FU78"/>
<name>A0A919FU78_9MICO</name>
<dbReference type="EMBL" id="BNAS01000003">
    <property type="protein sequence ID" value="GHH72697.1"/>
    <property type="molecule type" value="Genomic_DNA"/>
</dbReference>
<accession>A0A919FU78</accession>
<evidence type="ECO:0000313" key="2">
    <source>
        <dbReference type="EMBL" id="GHH72697.1"/>
    </source>
</evidence>
<evidence type="ECO:0000313" key="3">
    <source>
        <dbReference type="Proteomes" id="UP000627369"/>
    </source>
</evidence>
<protein>
    <submittedName>
        <fullName evidence="2">Uncharacterized protein</fullName>
    </submittedName>
</protein>